<keyword evidence="5 8" id="KW-0812">Transmembrane</keyword>
<dbReference type="RefSeq" id="WP_136167394.1">
    <property type="nucleotide sequence ID" value="NZ_KZ819084.1"/>
</dbReference>
<feature type="transmembrane region" description="Helical" evidence="8">
    <location>
        <begin position="132"/>
        <end position="152"/>
    </location>
</feature>
<sequence length="305" mass="32739">MTNKRRANTFGSGLLYQFTSSPLIVCAALTAALLMVCSLLAPFIAPHDPFNPQTIDLMDSLLPPVWHQDGEWRFPLGTDDQGRDLLSAILYGTRTSVAVGFIAVAIAAILGVTLGLIAGYAGGFTDAVIMRVVDVQMTFPAILVALLADGITRGLLPREEHDSLALFVIILSLALSIWPQVARTVRASTMVEKNREYVQAVRIIGRPAGAILFKHIMPNVLGPVLVIATINLGSAILGEATLSFLGVGMPATEPSLGTLIRIGNSFLFSGERWIVMFPGLVLALLVMSVNLLGDRLRDALDPKLR</sequence>
<evidence type="ECO:0000256" key="5">
    <source>
        <dbReference type="ARBA" id="ARBA00022692"/>
    </source>
</evidence>
<dbReference type="PANTHER" id="PTHR43386:SF26">
    <property type="entry name" value="ABC TRANSPORTER PERMEASE PROTEIN"/>
    <property type="match status" value="1"/>
</dbReference>
<evidence type="ECO:0000256" key="1">
    <source>
        <dbReference type="ARBA" id="ARBA00004429"/>
    </source>
</evidence>
<dbReference type="PROSITE" id="PS50928">
    <property type="entry name" value="ABC_TM1"/>
    <property type="match status" value="1"/>
</dbReference>
<comment type="subcellular location">
    <subcellularLocation>
        <location evidence="1">Cell inner membrane</location>
        <topology evidence="1">Multi-pass membrane protein</topology>
    </subcellularLocation>
    <subcellularLocation>
        <location evidence="8">Cell membrane</location>
        <topology evidence="8">Multi-pass membrane protein</topology>
    </subcellularLocation>
</comment>
<evidence type="ECO:0000313" key="10">
    <source>
        <dbReference type="EMBL" id="PWC13371.1"/>
    </source>
</evidence>
<evidence type="ECO:0000256" key="8">
    <source>
        <dbReference type="RuleBase" id="RU363032"/>
    </source>
</evidence>
<gene>
    <name evidence="10" type="ORF">DDT56_15855</name>
</gene>
<organism evidence="10 11">
    <name type="scientific">Brenneria corticis</name>
    <dbReference type="NCBI Taxonomy" id="2173106"/>
    <lineage>
        <taxon>Bacteria</taxon>
        <taxon>Pseudomonadati</taxon>
        <taxon>Pseudomonadota</taxon>
        <taxon>Gammaproteobacteria</taxon>
        <taxon>Enterobacterales</taxon>
        <taxon>Pectobacteriaceae</taxon>
        <taxon>Brenneria</taxon>
    </lineage>
</organism>
<dbReference type="Pfam" id="PF00528">
    <property type="entry name" value="BPD_transp_1"/>
    <property type="match status" value="1"/>
</dbReference>
<evidence type="ECO:0000313" key="11">
    <source>
        <dbReference type="Proteomes" id="UP000296159"/>
    </source>
</evidence>
<comment type="similarity">
    <text evidence="8">Belongs to the binding-protein-dependent transport system permease family.</text>
</comment>
<evidence type="ECO:0000256" key="2">
    <source>
        <dbReference type="ARBA" id="ARBA00022448"/>
    </source>
</evidence>
<protein>
    <submittedName>
        <fullName evidence="10">ABC transporter permease</fullName>
    </submittedName>
</protein>
<reference evidence="10 11" key="1">
    <citation type="submission" date="2018-04" db="EMBL/GenBank/DDBJ databases">
        <title>Brenneria corticis sp.nov.</title>
        <authorList>
            <person name="Li Y."/>
        </authorList>
    </citation>
    <scope>NUCLEOTIDE SEQUENCE [LARGE SCALE GENOMIC DNA]</scope>
    <source>
        <strain evidence="10 11">CFCC 11842</strain>
    </source>
</reference>
<dbReference type="PANTHER" id="PTHR43386">
    <property type="entry name" value="OLIGOPEPTIDE TRANSPORT SYSTEM PERMEASE PROTEIN APPC"/>
    <property type="match status" value="1"/>
</dbReference>
<dbReference type="GO" id="GO:0005886">
    <property type="term" value="C:plasma membrane"/>
    <property type="evidence" value="ECO:0007669"/>
    <property type="project" value="UniProtKB-SubCell"/>
</dbReference>
<keyword evidence="11" id="KW-1185">Reference proteome</keyword>
<dbReference type="InterPro" id="IPR025966">
    <property type="entry name" value="OppC_N"/>
</dbReference>
<evidence type="ECO:0000259" key="9">
    <source>
        <dbReference type="PROSITE" id="PS50928"/>
    </source>
</evidence>
<dbReference type="Proteomes" id="UP000296159">
    <property type="component" value="Unassembled WGS sequence"/>
</dbReference>
<evidence type="ECO:0000256" key="7">
    <source>
        <dbReference type="ARBA" id="ARBA00023136"/>
    </source>
</evidence>
<evidence type="ECO:0000256" key="3">
    <source>
        <dbReference type="ARBA" id="ARBA00022475"/>
    </source>
</evidence>
<feature type="transmembrane region" description="Helical" evidence="8">
    <location>
        <begin position="97"/>
        <end position="120"/>
    </location>
</feature>
<dbReference type="InterPro" id="IPR050366">
    <property type="entry name" value="BP-dependent_transpt_permease"/>
</dbReference>
<keyword evidence="3" id="KW-1003">Cell membrane</keyword>
<keyword evidence="2 8" id="KW-0813">Transport</keyword>
<dbReference type="InterPro" id="IPR035906">
    <property type="entry name" value="MetI-like_sf"/>
</dbReference>
<dbReference type="Gene3D" id="1.10.3720.10">
    <property type="entry name" value="MetI-like"/>
    <property type="match status" value="1"/>
</dbReference>
<dbReference type="Pfam" id="PF12911">
    <property type="entry name" value="OppC_N"/>
    <property type="match status" value="1"/>
</dbReference>
<evidence type="ECO:0000256" key="6">
    <source>
        <dbReference type="ARBA" id="ARBA00022989"/>
    </source>
</evidence>
<accession>A0A2U1TVD9</accession>
<feature type="transmembrane region" description="Helical" evidence="8">
    <location>
        <begin position="273"/>
        <end position="293"/>
    </location>
</feature>
<feature type="domain" description="ABC transmembrane type-1" evidence="9">
    <location>
        <begin position="93"/>
        <end position="293"/>
    </location>
</feature>
<comment type="caution">
    <text evidence="10">The sequence shown here is derived from an EMBL/GenBank/DDBJ whole genome shotgun (WGS) entry which is preliminary data.</text>
</comment>
<dbReference type="EMBL" id="QDKH01000019">
    <property type="protein sequence ID" value="PWC13371.1"/>
    <property type="molecule type" value="Genomic_DNA"/>
</dbReference>
<feature type="transmembrane region" description="Helical" evidence="8">
    <location>
        <begin position="164"/>
        <end position="185"/>
    </location>
</feature>
<keyword evidence="7 8" id="KW-0472">Membrane</keyword>
<dbReference type="InterPro" id="IPR000515">
    <property type="entry name" value="MetI-like"/>
</dbReference>
<keyword evidence="4" id="KW-0997">Cell inner membrane</keyword>
<feature type="transmembrane region" description="Helical" evidence="8">
    <location>
        <begin position="21"/>
        <end position="45"/>
    </location>
</feature>
<dbReference type="GO" id="GO:0055085">
    <property type="term" value="P:transmembrane transport"/>
    <property type="evidence" value="ECO:0007669"/>
    <property type="project" value="InterPro"/>
</dbReference>
<keyword evidence="6 8" id="KW-1133">Transmembrane helix</keyword>
<dbReference type="CDD" id="cd06261">
    <property type="entry name" value="TM_PBP2"/>
    <property type="match status" value="1"/>
</dbReference>
<dbReference type="AlphaFoldDB" id="A0A2U1TVD9"/>
<name>A0A2U1TVD9_9GAMM</name>
<feature type="transmembrane region" description="Helical" evidence="8">
    <location>
        <begin position="220"/>
        <end position="245"/>
    </location>
</feature>
<proteinExistence type="inferred from homology"/>
<evidence type="ECO:0000256" key="4">
    <source>
        <dbReference type="ARBA" id="ARBA00022519"/>
    </source>
</evidence>
<dbReference type="SUPFAM" id="SSF161098">
    <property type="entry name" value="MetI-like"/>
    <property type="match status" value="1"/>
</dbReference>